<sequence length="169" mass="18746">MTSFTDTKSNISSFFHTDLPWPISYIPKICKIIALIYIAPPIFLFIFDVGSYLLFKLFLKPFGDYPRYAYFKQAPRDSFDRSAKDPPSASTSASGSPAIASGVLPFTPTGLRKRPFKARDPSKEDIRVEGVGFEGPMLDFKSPTASDYEDDVTSNEDNDLGDSSETTSN</sequence>
<name>A0A9P6TA24_9BASI</name>
<evidence type="ECO:0000313" key="4">
    <source>
        <dbReference type="Proteomes" id="UP000886653"/>
    </source>
</evidence>
<dbReference type="AlphaFoldDB" id="A0A9P6TA24"/>
<keyword evidence="2" id="KW-1133">Transmembrane helix</keyword>
<protein>
    <submittedName>
        <fullName evidence="3">Uncharacterized protein</fullName>
    </submittedName>
</protein>
<feature type="compositionally biased region" description="Acidic residues" evidence="1">
    <location>
        <begin position="147"/>
        <end position="162"/>
    </location>
</feature>
<dbReference type="OrthoDB" id="2506093at2759"/>
<feature type="compositionally biased region" description="Low complexity" evidence="1">
    <location>
        <begin position="86"/>
        <end position="101"/>
    </location>
</feature>
<keyword evidence="2" id="KW-0812">Transmembrane</keyword>
<organism evidence="3 4">
    <name type="scientific">Cronartium quercuum f. sp. fusiforme G11</name>
    <dbReference type="NCBI Taxonomy" id="708437"/>
    <lineage>
        <taxon>Eukaryota</taxon>
        <taxon>Fungi</taxon>
        <taxon>Dikarya</taxon>
        <taxon>Basidiomycota</taxon>
        <taxon>Pucciniomycotina</taxon>
        <taxon>Pucciniomycetes</taxon>
        <taxon>Pucciniales</taxon>
        <taxon>Coleosporiaceae</taxon>
        <taxon>Cronartium</taxon>
    </lineage>
</organism>
<evidence type="ECO:0000256" key="1">
    <source>
        <dbReference type="SAM" id="MobiDB-lite"/>
    </source>
</evidence>
<feature type="compositionally biased region" description="Basic and acidic residues" evidence="1">
    <location>
        <begin position="117"/>
        <end position="128"/>
    </location>
</feature>
<evidence type="ECO:0000313" key="3">
    <source>
        <dbReference type="EMBL" id="KAG0144742.1"/>
    </source>
</evidence>
<reference evidence="3" key="1">
    <citation type="submission" date="2013-11" db="EMBL/GenBank/DDBJ databases">
        <title>Genome sequence of the fusiform rust pathogen reveals effectors for host alternation and coevolution with pine.</title>
        <authorList>
            <consortium name="DOE Joint Genome Institute"/>
            <person name="Smith K."/>
            <person name="Pendleton A."/>
            <person name="Kubisiak T."/>
            <person name="Anderson C."/>
            <person name="Salamov A."/>
            <person name="Aerts A."/>
            <person name="Riley R."/>
            <person name="Clum A."/>
            <person name="Lindquist E."/>
            <person name="Ence D."/>
            <person name="Campbell M."/>
            <person name="Kronenberg Z."/>
            <person name="Feau N."/>
            <person name="Dhillon B."/>
            <person name="Hamelin R."/>
            <person name="Burleigh J."/>
            <person name="Smith J."/>
            <person name="Yandell M."/>
            <person name="Nelson C."/>
            <person name="Grigoriev I."/>
            <person name="Davis J."/>
        </authorList>
    </citation>
    <scope>NUCLEOTIDE SEQUENCE</scope>
    <source>
        <strain evidence="3">G11</strain>
    </source>
</reference>
<gene>
    <name evidence="3" type="ORF">CROQUDRAFT_659550</name>
</gene>
<feature type="transmembrane region" description="Helical" evidence="2">
    <location>
        <begin position="32"/>
        <end position="55"/>
    </location>
</feature>
<keyword evidence="2" id="KW-0472">Membrane</keyword>
<proteinExistence type="predicted"/>
<evidence type="ECO:0000256" key="2">
    <source>
        <dbReference type="SAM" id="Phobius"/>
    </source>
</evidence>
<dbReference type="EMBL" id="MU167289">
    <property type="protein sequence ID" value="KAG0144742.1"/>
    <property type="molecule type" value="Genomic_DNA"/>
</dbReference>
<feature type="region of interest" description="Disordered" evidence="1">
    <location>
        <begin position="77"/>
        <end position="169"/>
    </location>
</feature>
<dbReference type="Proteomes" id="UP000886653">
    <property type="component" value="Unassembled WGS sequence"/>
</dbReference>
<keyword evidence="4" id="KW-1185">Reference proteome</keyword>
<accession>A0A9P6TA24</accession>
<comment type="caution">
    <text evidence="3">The sequence shown here is derived from an EMBL/GenBank/DDBJ whole genome shotgun (WGS) entry which is preliminary data.</text>
</comment>